<organism evidence="1 2">
    <name type="scientific">Aspergillus sergii</name>
    <dbReference type="NCBI Taxonomy" id="1034303"/>
    <lineage>
        <taxon>Eukaryota</taxon>
        <taxon>Fungi</taxon>
        <taxon>Dikarya</taxon>
        <taxon>Ascomycota</taxon>
        <taxon>Pezizomycotina</taxon>
        <taxon>Eurotiomycetes</taxon>
        <taxon>Eurotiomycetidae</taxon>
        <taxon>Eurotiales</taxon>
        <taxon>Aspergillaceae</taxon>
        <taxon>Aspergillus</taxon>
        <taxon>Aspergillus subgen. Circumdati</taxon>
    </lineage>
</organism>
<dbReference type="Proteomes" id="UP000325945">
    <property type="component" value="Unassembled WGS sequence"/>
</dbReference>
<reference evidence="2" key="1">
    <citation type="submission" date="2019-04" db="EMBL/GenBank/DDBJ databases">
        <title>Friends and foes A comparative genomics studyof 23 Aspergillus species from section Flavi.</title>
        <authorList>
            <consortium name="DOE Joint Genome Institute"/>
            <person name="Kjaerbolling I."/>
            <person name="Vesth T."/>
            <person name="Frisvad J.C."/>
            <person name="Nybo J.L."/>
            <person name="Theobald S."/>
            <person name="Kildgaard S."/>
            <person name="Isbrandt T."/>
            <person name="Kuo A."/>
            <person name="Sato A."/>
            <person name="Lyhne E.K."/>
            <person name="Kogle M.E."/>
            <person name="Wiebenga A."/>
            <person name="Kun R.S."/>
            <person name="Lubbers R.J."/>
            <person name="Makela M.R."/>
            <person name="Barry K."/>
            <person name="Chovatia M."/>
            <person name="Clum A."/>
            <person name="Daum C."/>
            <person name="Haridas S."/>
            <person name="He G."/>
            <person name="LaButti K."/>
            <person name="Lipzen A."/>
            <person name="Mondo S."/>
            <person name="Riley R."/>
            <person name="Salamov A."/>
            <person name="Simmons B.A."/>
            <person name="Magnuson J.K."/>
            <person name="Henrissat B."/>
            <person name="Mortensen U.H."/>
            <person name="Larsen T.O."/>
            <person name="Devries R.P."/>
            <person name="Grigoriev I.V."/>
            <person name="Machida M."/>
            <person name="Baker S.E."/>
            <person name="Andersen M.R."/>
        </authorList>
    </citation>
    <scope>NUCLEOTIDE SEQUENCE [LARGE SCALE GENOMIC DNA]</scope>
    <source>
        <strain evidence="2">CBS 130017</strain>
    </source>
</reference>
<dbReference type="EMBL" id="ML741790">
    <property type="protein sequence ID" value="KAE8327683.1"/>
    <property type="molecule type" value="Genomic_DNA"/>
</dbReference>
<sequence length="174" mass="20115">MAEGNLSGPFPTTKSTRLPVLSLKLGKMFQIGNESITVHVQDYPQLATDLFIYPYGFRMRQGWSTTNGTTKFYWTFRIDYRQIALCSFYRDRETAIWSWEMTCEQPIHGQRQVAFSIDDDNNDMPEPSNWPLAKTILSPEVIVTLELDISRVEQFMPRIGYLLVHCGRLEVSPP</sequence>
<keyword evidence="2" id="KW-1185">Reference proteome</keyword>
<gene>
    <name evidence="1" type="ORF">BDV39DRAFT_204703</name>
</gene>
<proteinExistence type="predicted"/>
<dbReference type="AlphaFoldDB" id="A0A5N6X4E8"/>
<name>A0A5N6X4E8_9EURO</name>
<evidence type="ECO:0000313" key="2">
    <source>
        <dbReference type="Proteomes" id="UP000325945"/>
    </source>
</evidence>
<evidence type="ECO:0000313" key="1">
    <source>
        <dbReference type="EMBL" id="KAE8327683.1"/>
    </source>
</evidence>
<protein>
    <submittedName>
        <fullName evidence="1">Uncharacterized protein</fullName>
    </submittedName>
</protein>
<accession>A0A5N6X4E8</accession>